<accession>A0ABQ5C2X2</accession>
<gene>
    <name evidence="2" type="ORF">Tco_0890220</name>
</gene>
<dbReference type="Pfam" id="PF00646">
    <property type="entry name" value="F-box"/>
    <property type="match status" value="1"/>
</dbReference>
<evidence type="ECO:0000313" key="3">
    <source>
        <dbReference type="Proteomes" id="UP001151760"/>
    </source>
</evidence>
<dbReference type="EMBL" id="BQNB010013789">
    <property type="protein sequence ID" value="GJT20283.1"/>
    <property type="molecule type" value="Genomic_DNA"/>
</dbReference>
<organism evidence="2 3">
    <name type="scientific">Tanacetum coccineum</name>
    <dbReference type="NCBI Taxonomy" id="301880"/>
    <lineage>
        <taxon>Eukaryota</taxon>
        <taxon>Viridiplantae</taxon>
        <taxon>Streptophyta</taxon>
        <taxon>Embryophyta</taxon>
        <taxon>Tracheophyta</taxon>
        <taxon>Spermatophyta</taxon>
        <taxon>Magnoliopsida</taxon>
        <taxon>eudicotyledons</taxon>
        <taxon>Gunneridae</taxon>
        <taxon>Pentapetalae</taxon>
        <taxon>asterids</taxon>
        <taxon>campanulids</taxon>
        <taxon>Asterales</taxon>
        <taxon>Asteraceae</taxon>
        <taxon>Asteroideae</taxon>
        <taxon>Anthemideae</taxon>
        <taxon>Anthemidinae</taxon>
        <taxon>Tanacetum</taxon>
    </lineage>
</organism>
<comment type="caution">
    <text evidence="2">The sequence shown here is derived from an EMBL/GenBank/DDBJ whole genome shotgun (WGS) entry which is preliminary data.</text>
</comment>
<evidence type="ECO:0000259" key="1">
    <source>
        <dbReference type="Pfam" id="PF00646"/>
    </source>
</evidence>
<dbReference type="SUPFAM" id="SSF52047">
    <property type="entry name" value="RNI-like"/>
    <property type="match status" value="1"/>
</dbReference>
<dbReference type="InterPro" id="IPR032675">
    <property type="entry name" value="LRR_dom_sf"/>
</dbReference>
<sequence>MEPVHQADKASKPSSADVISSMPANVITNILDRLMIKNAVGTSMLSRNWRFKYTLLTQLVFDDHGFAEGSWFDERDISRLLLDLKGPITKFVLIIPNYKILDVKDINHWIMFLSKKGIVEFQNHNKQQTQMKLRYPSLLCLRAEKHLKIHNVLFILHPVFVCPVLEILKISYDSSIGELKLADIAKLANLSTLSLPLSKLEDVTSTSSITSQIGSYFPNLQELYLDLRNYNFIGEAGARKFVRRNIFPSLKTLTLNAINVSNGNMVLWAFLIIFGCPILQTLNITIQNVLFSSCRGSEVEICLIKYLLACSPLLKQFIVRCDTSLMSDDKLIDLANEAKMIVECGCIRDKEWKELDSCATMHCDHVRRSQTGHSLKLQ</sequence>
<protein>
    <submittedName>
        <fullName evidence="2">F-box/FBD/LRR-repeat protein-like protein</fullName>
    </submittedName>
</protein>
<dbReference type="PANTHER" id="PTHR32212:SF412">
    <property type="entry name" value="F-BOX DOMAIN-CONTAINING PROTEIN"/>
    <property type="match status" value="1"/>
</dbReference>
<dbReference type="PANTHER" id="PTHR32212">
    <property type="entry name" value="CYCLIN-LIKE F-BOX"/>
    <property type="match status" value="1"/>
</dbReference>
<proteinExistence type="predicted"/>
<dbReference type="Proteomes" id="UP001151760">
    <property type="component" value="Unassembled WGS sequence"/>
</dbReference>
<dbReference type="InterPro" id="IPR001810">
    <property type="entry name" value="F-box_dom"/>
</dbReference>
<keyword evidence="3" id="KW-1185">Reference proteome</keyword>
<reference evidence="2" key="1">
    <citation type="journal article" date="2022" name="Int. J. Mol. Sci.">
        <title>Draft Genome of Tanacetum Coccineum: Genomic Comparison of Closely Related Tanacetum-Family Plants.</title>
        <authorList>
            <person name="Yamashiro T."/>
            <person name="Shiraishi A."/>
            <person name="Nakayama K."/>
            <person name="Satake H."/>
        </authorList>
    </citation>
    <scope>NUCLEOTIDE SEQUENCE</scope>
</reference>
<evidence type="ECO:0000313" key="2">
    <source>
        <dbReference type="EMBL" id="GJT20283.1"/>
    </source>
</evidence>
<name>A0ABQ5C2X2_9ASTR</name>
<feature type="domain" description="F-box" evidence="1">
    <location>
        <begin position="19"/>
        <end position="50"/>
    </location>
</feature>
<reference evidence="2" key="2">
    <citation type="submission" date="2022-01" db="EMBL/GenBank/DDBJ databases">
        <authorList>
            <person name="Yamashiro T."/>
            <person name="Shiraishi A."/>
            <person name="Satake H."/>
            <person name="Nakayama K."/>
        </authorList>
    </citation>
    <scope>NUCLEOTIDE SEQUENCE</scope>
</reference>
<dbReference type="Gene3D" id="3.80.10.10">
    <property type="entry name" value="Ribonuclease Inhibitor"/>
    <property type="match status" value="1"/>
</dbReference>